<dbReference type="PANTHER" id="PTHR13271">
    <property type="entry name" value="UNCHARACTERIZED PUTATIVE METHYLTRANSFERASE"/>
    <property type="match status" value="1"/>
</dbReference>
<dbReference type="CDD" id="cd10527">
    <property type="entry name" value="SET_LSMT"/>
    <property type="match status" value="1"/>
</dbReference>
<dbReference type="GO" id="GO:0016279">
    <property type="term" value="F:protein-lysine N-methyltransferase activity"/>
    <property type="evidence" value="ECO:0007669"/>
    <property type="project" value="TreeGrafter"/>
</dbReference>
<evidence type="ECO:0000313" key="2">
    <source>
        <dbReference type="Proteomes" id="UP000073492"/>
    </source>
</evidence>
<evidence type="ECO:0000313" key="1">
    <source>
        <dbReference type="EMBL" id="KXT14600.1"/>
    </source>
</evidence>
<dbReference type="STRING" id="113226.A0A139IIT3"/>
<name>A0A139IIT3_9PEZI</name>
<dbReference type="SUPFAM" id="SSF82199">
    <property type="entry name" value="SET domain"/>
    <property type="match status" value="1"/>
</dbReference>
<accession>A0A139IIT3</accession>
<dbReference type="PANTHER" id="PTHR13271:SF76">
    <property type="entry name" value="SET DOMAIN-CONTAINING PROTEIN 8"/>
    <property type="match status" value="1"/>
</dbReference>
<dbReference type="Proteomes" id="UP000073492">
    <property type="component" value="Unassembled WGS sequence"/>
</dbReference>
<dbReference type="OrthoDB" id="441812at2759"/>
<comment type="caution">
    <text evidence="1">The sequence shown here is derived from an EMBL/GenBank/DDBJ whole genome shotgun (WGS) entry which is preliminary data.</text>
</comment>
<dbReference type="GO" id="GO:0005634">
    <property type="term" value="C:nucleus"/>
    <property type="evidence" value="ECO:0007669"/>
    <property type="project" value="TreeGrafter"/>
</dbReference>
<dbReference type="Gene3D" id="3.90.1410.10">
    <property type="entry name" value="set domain protein methyltransferase, domain 1"/>
    <property type="match status" value="1"/>
</dbReference>
<dbReference type="InterPro" id="IPR050600">
    <property type="entry name" value="SETD3_SETD6_MTase"/>
</dbReference>
<sequence length="429" mass="48246">MLVQRGKAEGWLHLNVAALTTWAIANGIEFKSASPAVVPGRGVGLLADRPVQDPSSDESVFLTISEDLVLSIEAVKRHALFDRDFRELIESLDDFGRTLPCELLPIFWSPEELQLLVGTTLAPAVSAKLKSLRREYDLVCESAARTRWYSLVEGLLSFEDWKHVDSMFRSRALDFYGSCMIPGMDLASHAAGDGTIARYDREDGRYFLRLIEGKSLEKGQEVTITYGDEKGACEMLFSYGFIDDSMDTAETLFLSLSIQDSDPSRAAKLKVADCAPGFKIIDVVGSGTADDESNIKHEIDWKGDFVWLLCAGEEEGLRFELARTLDQDEPELQATFRGIELKHGASDLRRHLAHSDLWPVYRLRAVVILQQRVFDQMQLLYSTQEDFDAVPHGDAADVRSFPYASALKLRRLEFELLEKAYGDFERQVR</sequence>
<dbReference type="InterPro" id="IPR046341">
    <property type="entry name" value="SET_dom_sf"/>
</dbReference>
<evidence type="ECO:0008006" key="3">
    <source>
        <dbReference type="Google" id="ProtNLM"/>
    </source>
</evidence>
<reference evidence="1 2" key="1">
    <citation type="submission" date="2015-07" db="EMBL/GenBank/DDBJ databases">
        <title>Comparative genomics of the Sigatoka disease complex on banana suggests a link between parallel evolutionary changes in Pseudocercospora fijiensis and Pseudocercospora eumusae and increased virulence on the banana host.</title>
        <authorList>
            <person name="Chang T.-C."/>
            <person name="Salvucci A."/>
            <person name="Crous P.W."/>
            <person name="Stergiopoulos I."/>
        </authorList>
    </citation>
    <scope>NUCLEOTIDE SEQUENCE [LARGE SCALE GENOMIC DNA]</scope>
    <source>
        <strain evidence="1 2">CBS 116634</strain>
    </source>
</reference>
<gene>
    <name evidence="1" type="ORF">AC579_3680</name>
</gene>
<protein>
    <recommendedName>
        <fullName evidence="3">SET domain-containing protein</fullName>
    </recommendedName>
</protein>
<organism evidence="1 2">
    <name type="scientific">Pseudocercospora musae</name>
    <dbReference type="NCBI Taxonomy" id="113226"/>
    <lineage>
        <taxon>Eukaryota</taxon>
        <taxon>Fungi</taxon>
        <taxon>Dikarya</taxon>
        <taxon>Ascomycota</taxon>
        <taxon>Pezizomycotina</taxon>
        <taxon>Dothideomycetes</taxon>
        <taxon>Dothideomycetidae</taxon>
        <taxon>Mycosphaerellales</taxon>
        <taxon>Mycosphaerellaceae</taxon>
        <taxon>Pseudocercospora</taxon>
    </lineage>
</organism>
<proteinExistence type="predicted"/>
<dbReference type="EMBL" id="LFZO01000078">
    <property type="protein sequence ID" value="KXT14600.1"/>
    <property type="molecule type" value="Genomic_DNA"/>
</dbReference>
<dbReference type="AlphaFoldDB" id="A0A139IIT3"/>
<keyword evidence="2" id="KW-1185">Reference proteome</keyword>